<dbReference type="GO" id="GO:0006260">
    <property type="term" value="P:DNA replication"/>
    <property type="evidence" value="ECO:0007669"/>
    <property type="project" value="UniProtKB-KW"/>
</dbReference>
<evidence type="ECO:0000259" key="16">
    <source>
        <dbReference type="Pfam" id="PF03104"/>
    </source>
</evidence>
<dbReference type="CDD" id="cd05534">
    <property type="entry name" value="POLBc_zeta"/>
    <property type="match status" value="1"/>
</dbReference>
<evidence type="ECO:0000313" key="19">
    <source>
        <dbReference type="EMBL" id="OQV19264.1"/>
    </source>
</evidence>
<dbReference type="Pfam" id="PF24065">
    <property type="entry name" value="REV3_N"/>
    <property type="match status" value="1"/>
</dbReference>
<dbReference type="Pfam" id="PF24055">
    <property type="entry name" value="POL3_N"/>
    <property type="match status" value="1"/>
</dbReference>
<dbReference type="GO" id="GO:0000166">
    <property type="term" value="F:nucleotide binding"/>
    <property type="evidence" value="ECO:0007669"/>
    <property type="project" value="InterPro"/>
</dbReference>
<evidence type="ECO:0000313" key="20">
    <source>
        <dbReference type="Proteomes" id="UP000192578"/>
    </source>
</evidence>
<keyword evidence="9" id="KW-0408">Iron</keyword>
<dbReference type="InterPro" id="IPR030559">
    <property type="entry name" value="PolZ_Rev3"/>
</dbReference>
<dbReference type="GO" id="GO:0051536">
    <property type="term" value="F:iron-sulfur cluster binding"/>
    <property type="evidence" value="ECO:0007669"/>
    <property type="project" value="UniProtKB-KW"/>
</dbReference>
<dbReference type="GO" id="GO:0005634">
    <property type="term" value="C:nucleus"/>
    <property type="evidence" value="ECO:0007669"/>
    <property type="project" value="TreeGrafter"/>
</dbReference>
<evidence type="ECO:0000256" key="5">
    <source>
        <dbReference type="ARBA" id="ARBA00022723"/>
    </source>
</evidence>
<dbReference type="Pfam" id="PF03104">
    <property type="entry name" value="DNA_pol_B_exo1"/>
    <property type="match status" value="1"/>
</dbReference>
<dbReference type="PROSITE" id="PS00116">
    <property type="entry name" value="DNA_POLYMERASE_B"/>
    <property type="match status" value="1"/>
</dbReference>
<feature type="domain" description="DNA-directed DNA polymerase family B exonuclease" evidence="16">
    <location>
        <begin position="1040"/>
        <end position="1161"/>
    </location>
</feature>
<feature type="domain" description="DNA-directed DNA polymerase family B multifunctional" evidence="15">
    <location>
        <begin position="1228"/>
        <end position="1677"/>
    </location>
</feature>
<keyword evidence="6" id="KW-0227">DNA damage</keyword>
<keyword evidence="3 13" id="KW-0808">Transferase</keyword>
<dbReference type="InterPro" id="IPR017964">
    <property type="entry name" value="DNA-dir_DNA_pol_B_CS"/>
</dbReference>
<dbReference type="InterPro" id="IPR042087">
    <property type="entry name" value="DNA_pol_B_thumb"/>
</dbReference>
<dbReference type="GO" id="GO:0016035">
    <property type="term" value="C:zeta DNA polymerase complex"/>
    <property type="evidence" value="ECO:0007669"/>
    <property type="project" value="InterPro"/>
</dbReference>
<dbReference type="Gene3D" id="3.90.1600.10">
    <property type="entry name" value="Palm domain of DNA polymerase"/>
    <property type="match status" value="1"/>
</dbReference>
<keyword evidence="13" id="KW-0235">DNA replication</keyword>
<dbReference type="InterPro" id="IPR006172">
    <property type="entry name" value="DNA-dir_DNA_pol_B"/>
</dbReference>
<dbReference type="Gene3D" id="1.10.132.60">
    <property type="entry name" value="DNA polymerase family B, C-terminal domain"/>
    <property type="match status" value="1"/>
</dbReference>
<proteinExistence type="inferred from homology"/>
<evidence type="ECO:0000256" key="7">
    <source>
        <dbReference type="ARBA" id="ARBA00022833"/>
    </source>
</evidence>
<dbReference type="OrthoDB" id="2414538at2759"/>
<dbReference type="GO" id="GO:0003887">
    <property type="term" value="F:DNA-directed DNA polymerase activity"/>
    <property type="evidence" value="ECO:0007669"/>
    <property type="project" value="UniProtKB-KW"/>
</dbReference>
<dbReference type="CDD" id="cd05778">
    <property type="entry name" value="DNA_polB_zeta_exo"/>
    <property type="match status" value="1"/>
</dbReference>
<dbReference type="Pfam" id="PF00136">
    <property type="entry name" value="DNA_pol_B"/>
    <property type="match status" value="1"/>
</dbReference>
<keyword evidence="8 13" id="KW-0239">DNA-directed DNA polymerase</keyword>
<name>A0A1W0WVQ0_HYPEX</name>
<keyword evidence="10" id="KW-0411">Iron-sulfur</keyword>
<evidence type="ECO:0000259" key="17">
    <source>
        <dbReference type="Pfam" id="PF24055"/>
    </source>
</evidence>
<dbReference type="GO" id="GO:0000724">
    <property type="term" value="P:double-strand break repair via homologous recombination"/>
    <property type="evidence" value="ECO:0007669"/>
    <property type="project" value="TreeGrafter"/>
</dbReference>
<evidence type="ECO:0000256" key="2">
    <source>
        <dbReference type="ARBA" id="ARBA00005755"/>
    </source>
</evidence>
<dbReference type="EMBL" id="MTYJ01000041">
    <property type="protein sequence ID" value="OQV19264.1"/>
    <property type="molecule type" value="Genomic_DNA"/>
</dbReference>
<keyword evidence="4 13" id="KW-0548">Nucleotidyltransferase</keyword>
<feature type="domain" description="DNA polymerase zeta catalytic subunit N-terminal" evidence="18">
    <location>
        <begin position="7"/>
        <end position="60"/>
    </location>
</feature>
<evidence type="ECO:0000256" key="10">
    <source>
        <dbReference type="ARBA" id="ARBA00023014"/>
    </source>
</evidence>
<organism evidence="19 20">
    <name type="scientific">Hypsibius exemplaris</name>
    <name type="common">Freshwater tardigrade</name>
    <dbReference type="NCBI Taxonomy" id="2072580"/>
    <lineage>
        <taxon>Eukaryota</taxon>
        <taxon>Metazoa</taxon>
        <taxon>Ecdysozoa</taxon>
        <taxon>Tardigrada</taxon>
        <taxon>Eutardigrada</taxon>
        <taxon>Parachela</taxon>
        <taxon>Hypsibioidea</taxon>
        <taxon>Hypsibiidae</taxon>
        <taxon>Hypsibius</taxon>
    </lineage>
</organism>
<keyword evidence="20" id="KW-1185">Reference proteome</keyword>
<dbReference type="InterPro" id="IPR012337">
    <property type="entry name" value="RNaseH-like_sf"/>
</dbReference>
<dbReference type="GO" id="GO:0046872">
    <property type="term" value="F:metal ion binding"/>
    <property type="evidence" value="ECO:0007669"/>
    <property type="project" value="UniProtKB-KW"/>
</dbReference>
<dbReference type="InterPro" id="IPR056435">
    <property type="entry name" value="DPOD/Z_N"/>
</dbReference>
<evidence type="ECO:0000256" key="1">
    <source>
        <dbReference type="ARBA" id="ARBA00001966"/>
    </source>
</evidence>
<dbReference type="Gene3D" id="3.30.342.10">
    <property type="entry name" value="DNA Polymerase, chain B, domain 1"/>
    <property type="match status" value="1"/>
</dbReference>
<dbReference type="Gene3D" id="1.10.287.690">
    <property type="entry name" value="Helix hairpin bin"/>
    <property type="match status" value="1"/>
</dbReference>
<keyword evidence="7" id="KW-0862">Zinc</keyword>
<dbReference type="InterPro" id="IPR056447">
    <property type="entry name" value="REV3_N"/>
</dbReference>
<evidence type="ECO:0000256" key="8">
    <source>
        <dbReference type="ARBA" id="ARBA00022932"/>
    </source>
</evidence>
<dbReference type="SUPFAM" id="SSF53098">
    <property type="entry name" value="Ribonuclease H-like"/>
    <property type="match status" value="1"/>
</dbReference>
<comment type="caution">
    <text evidence="19">The sequence shown here is derived from an EMBL/GenBank/DDBJ whole genome shotgun (WGS) entry which is preliminary data.</text>
</comment>
<dbReference type="GO" id="GO:0003677">
    <property type="term" value="F:DNA binding"/>
    <property type="evidence" value="ECO:0007669"/>
    <property type="project" value="UniProtKB-KW"/>
</dbReference>
<evidence type="ECO:0000259" key="18">
    <source>
        <dbReference type="Pfam" id="PF24065"/>
    </source>
</evidence>
<evidence type="ECO:0000256" key="12">
    <source>
        <dbReference type="ARBA" id="ARBA00049244"/>
    </source>
</evidence>
<dbReference type="Proteomes" id="UP000192578">
    <property type="component" value="Unassembled WGS sequence"/>
</dbReference>
<keyword evidence="11" id="KW-0234">DNA repair</keyword>
<evidence type="ECO:0000256" key="4">
    <source>
        <dbReference type="ARBA" id="ARBA00022695"/>
    </source>
</evidence>
<keyword evidence="13" id="KW-0238">DNA-binding</keyword>
<dbReference type="PANTHER" id="PTHR45812:SF1">
    <property type="entry name" value="DNA POLYMERASE ZETA CATALYTIC SUBUNIT"/>
    <property type="match status" value="1"/>
</dbReference>
<feature type="region of interest" description="Disordered" evidence="14">
    <location>
        <begin position="531"/>
        <end position="567"/>
    </location>
</feature>
<comment type="catalytic activity">
    <reaction evidence="12 13">
        <text>DNA(n) + a 2'-deoxyribonucleoside 5'-triphosphate = DNA(n+1) + diphosphate</text>
        <dbReference type="Rhea" id="RHEA:22508"/>
        <dbReference type="Rhea" id="RHEA-COMP:17339"/>
        <dbReference type="Rhea" id="RHEA-COMP:17340"/>
        <dbReference type="ChEBI" id="CHEBI:33019"/>
        <dbReference type="ChEBI" id="CHEBI:61560"/>
        <dbReference type="ChEBI" id="CHEBI:173112"/>
        <dbReference type="EC" id="2.7.7.7"/>
    </reaction>
</comment>
<reference evidence="20" key="1">
    <citation type="submission" date="2017-01" db="EMBL/GenBank/DDBJ databases">
        <title>Comparative genomics of anhydrobiosis in the tardigrade Hypsibius dujardini.</title>
        <authorList>
            <person name="Yoshida Y."/>
            <person name="Koutsovoulos G."/>
            <person name="Laetsch D."/>
            <person name="Stevens L."/>
            <person name="Kumar S."/>
            <person name="Horikawa D."/>
            <person name="Ishino K."/>
            <person name="Komine S."/>
            <person name="Tomita M."/>
            <person name="Blaxter M."/>
            <person name="Arakawa K."/>
        </authorList>
    </citation>
    <scope>NUCLEOTIDE SEQUENCE [LARGE SCALE GENOMIC DNA]</scope>
    <source>
        <strain evidence="20">Z151</strain>
    </source>
</reference>
<dbReference type="InterPro" id="IPR006134">
    <property type="entry name" value="DNA-dir_DNA_pol_B_multi_dom"/>
</dbReference>
<protein>
    <recommendedName>
        <fullName evidence="13">DNA polymerase</fullName>
        <ecNumber evidence="13">2.7.7.7</ecNumber>
    </recommendedName>
</protein>
<evidence type="ECO:0000256" key="3">
    <source>
        <dbReference type="ARBA" id="ARBA00022679"/>
    </source>
</evidence>
<evidence type="ECO:0000259" key="15">
    <source>
        <dbReference type="Pfam" id="PF00136"/>
    </source>
</evidence>
<evidence type="ECO:0000256" key="6">
    <source>
        <dbReference type="ARBA" id="ARBA00022763"/>
    </source>
</evidence>
<evidence type="ECO:0000256" key="14">
    <source>
        <dbReference type="SAM" id="MobiDB-lite"/>
    </source>
</evidence>
<comment type="similarity">
    <text evidence="2 13">Belongs to the DNA polymerase type-B family.</text>
</comment>
<sequence length="1810" mass="202188">MADPAGFSVRIVSVDSYVAKPAKRLDAPRSDTFGEPSQRAPVIRIFGATPAGQTVCMHIHRVFPYIYIPYDGSEPVDAYLHQFASSLDHALNFDAKSEVAGVNDATVSTPAPRHNNGPQQHVFKISIVKGIPFYGFYEHEVLYLKIYFYNPASIKRALKLLVDGAILRKSFQPYEAHIPYILQFFMDHNLQGMNFINIKAFQFRSRGQPEFHSERIKFRVAADGLHPLTPSATGIATTYHALSTKIFLPAEVSAMSNDLFRTTTCELEVDVLAEDILNREEIEVKIGVNPGLEAIWRDENQRRTARGLPALVKGPAESQERKQGRAAKSEIFLREKLRAKLNATPTSKETPVAKPEVDPDDNPDIESPSGNSMILGISSGDMLKEDDFQTSFVLDVHSPPASQDADVNQMAPVADAGADAEEMNESVSEQDESAETELADVLRELAEMADRDEIDLNDNESTDLFEMLRQDDLETAEMSGKADLSLLLKEGDRAGPYPDIVAPAVISPLAPPISIKKKLTPFGPVIIDSSEEEEEQVSAAKEPPLPPSRQPGKPTTEPQPLPVIASSSLKDNTKAVQPLRKFTSQLDSTFLDQTAKFQPALLEAMTTVAPVRASLSDSSTPGMTDLSPPSPYVFSTANSAAQTSLSSASPQLVASLIPASDTDCGGDPELPTETSARLQVPLSLSTPIALVVENVHEEAAPCDELGKPASVLLRPAAAFPTWRELERTRHLHGIRSHDNATVHYTGVDELLDDQNPGDDLECAAEEGDLPIQELVEFESRVVKCKSSVLYAGAASFVAGAEEDEEDDHILAPGPLDSFPGDDVRPEPTARQLRITWMREFCSEKDAPADPESRWSTTLTPALPFPDLSHLTRLHQRLAEGSSVSRRETLELERLGLLSQAMSKLSLPSLEQLKRLGKDTVNSAVKARVNPKFEALLGDKLGSIGKLPAVECRKGKGVADILHESENLLILSMELHADTLEVSADPHTHAVRFLAYTLMTDTGESQADGRTTCICVDTDCVADHRASQLDRERTRFPSWFARRQPIKSLNLVFVASEMDLFNLFISQVRSLDPDILAGYEIQLSSWGYFIERGVILGIDVLRLLSRLLKPTMHPSKKQMPKPVAAWEARKMSEIHIVGRIVLNLWRLMRKEVTLTIYSFENVVFHVLNLRLCRYSEATVTRFLSLPPCSIDRWRAFEYFILRSTFNVSLLTKLDLIRQTSEFSRLFGIQFYETLTRGSQFRVESLMLRLAKPFCLVPVSPTRPQLLQQVAPECVPLILEPTSCFYQDPVVVLDFQSLYPSMVIAYNYCFSTCLGRIDLLGTDDYFRFGCTAMKVPRSLLQKHLKHLNISPNGVAFVPSDVRRGILPQMLEEILTTRIMVKKAMADYKDDLILKKLLHARQLGLKLVANVTYGYTAASFSGRMPCVDISDSIVAKARETLQIAMKYINGHPRWNARVVYGDTDSLFVVLRGRSKLEAFRIGREMERVITAMNPKPVKLKFEKVYMPCILQTKKRYCGHMYESEEQREPVFDAKGIETVRRDTCQLVSKTLRQIILLLFSPNCDILSVKQFMQKTFSDVLTGDVPMHDFIFAKEYRGRESYKDGAKVPALEIAKKATGSDSRAEPRIGERVPYIIVYGDPDETLITLVRQPWEIFADNSLRPHGFYYCARQLIPVVNRVLLLLGLDATTWFHLVRDRLLWKSPRSAMQTLSSDLLYFRRFCLDVIELDRAEKISDPPGELEKSPRKRTICAVIQLAETERQAIHLRRICNSCMGSSGSTLECVSFDCPVIFRVHRSADLYSRLAALVDDVDGP</sequence>
<dbReference type="EC" id="2.7.7.7" evidence="13"/>
<dbReference type="InterPro" id="IPR006133">
    <property type="entry name" value="DNA-dir_DNA_pol_B_exonuc"/>
</dbReference>
<dbReference type="PRINTS" id="PR00106">
    <property type="entry name" value="DNAPOLB"/>
</dbReference>
<dbReference type="PANTHER" id="PTHR45812">
    <property type="entry name" value="DNA POLYMERASE ZETA CATALYTIC SUBUNIT"/>
    <property type="match status" value="1"/>
</dbReference>
<feature type="region of interest" description="Disordered" evidence="14">
    <location>
        <begin position="342"/>
        <end position="370"/>
    </location>
</feature>
<dbReference type="SUPFAM" id="SSF56672">
    <property type="entry name" value="DNA/RNA polymerases"/>
    <property type="match status" value="1"/>
</dbReference>
<dbReference type="FunFam" id="1.10.287.690:FF:000002">
    <property type="entry name" value="DNA polymerase zeta"/>
    <property type="match status" value="1"/>
</dbReference>
<dbReference type="GO" id="GO:0042276">
    <property type="term" value="P:error-prone translesion synthesis"/>
    <property type="evidence" value="ECO:0007669"/>
    <property type="project" value="TreeGrafter"/>
</dbReference>
<dbReference type="InterPro" id="IPR036397">
    <property type="entry name" value="RNaseH_sf"/>
</dbReference>
<dbReference type="InterPro" id="IPR023211">
    <property type="entry name" value="DNA_pol_palm_dom_sf"/>
</dbReference>
<dbReference type="InterPro" id="IPR043502">
    <property type="entry name" value="DNA/RNA_pol_sf"/>
</dbReference>
<dbReference type="SMART" id="SM00486">
    <property type="entry name" value="POLBc"/>
    <property type="match status" value="1"/>
</dbReference>
<evidence type="ECO:0000256" key="13">
    <source>
        <dbReference type="RuleBase" id="RU000442"/>
    </source>
</evidence>
<comment type="cofactor">
    <cofactor evidence="1">
        <name>[4Fe-4S] cluster</name>
        <dbReference type="ChEBI" id="CHEBI:49883"/>
    </cofactor>
</comment>
<evidence type="ECO:0000256" key="9">
    <source>
        <dbReference type="ARBA" id="ARBA00023004"/>
    </source>
</evidence>
<keyword evidence="5" id="KW-0479">Metal-binding</keyword>
<evidence type="ECO:0000256" key="11">
    <source>
        <dbReference type="ARBA" id="ARBA00023204"/>
    </source>
</evidence>
<dbReference type="Gene3D" id="3.30.420.10">
    <property type="entry name" value="Ribonuclease H-like superfamily/Ribonuclease H"/>
    <property type="match status" value="1"/>
</dbReference>
<feature type="domain" description="DNA polymerase delta/zeta catalytic subunit N-terminal" evidence="17">
    <location>
        <begin position="61"/>
        <end position="155"/>
    </location>
</feature>
<gene>
    <name evidence="19" type="ORF">BV898_06686</name>
</gene>
<accession>A0A1W0WVQ0</accession>